<reference evidence="2 3" key="1">
    <citation type="submission" date="2014-05" db="EMBL/GenBank/DDBJ databases">
        <title>Draft Genome Sequence of Kitasatospora cheerisanensis KCTC 2395.</title>
        <authorList>
            <person name="Nam D.H."/>
        </authorList>
    </citation>
    <scope>NUCLEOTIDE SEQUENCE [LARGE SCALE GENOMIC DNA]</scope>
    <source>
        <strain evidence="2 3">KCTC 2395</strain>
    </source>
</reference>
<organism evidence="2 3">
    <name type="scientific">Kitasatospora cheerisanensis KCTC 2395</name>
    <dbReference type="NCBI Taxonomy" id="1348663"/>
    <lineage>
        <taxon>Bacteria</taxon>
        <taxon>Bacillati</taxon>
        <taxon>Actinomycetota</taxon>
        <taxon>Actinomycetes</taxon>
        <taxon>Kitasatosporales</taxon>
        <taxon>Streptomycetaceae</taxon>
        <taxon>Kitasatospora</taxon>
    </lineage>
</organism>
<dbReference type="AlphaFoldDB" id="A0A066ZCD4"/>
<accession>A0A066ZCD4</accession>
<evidence type="ECO:0000256" key="1">
    <source>
        <dbReference type="SAM" id="MobiDB-lite"/>
    </source>
</evidence>
<name>A0A066ZCD4_9ACTN</name>
<feature type="compositionally biased region" description="Low complexity" evidence="1">
    <location>
        <begin position="45"/>
        <end position="86"/>
    </location>
</feature>
<feature type="region of interest" description="Disordered" evidence="1">
    <location>
        <begin position="1"/>
        <end position="127"/>
    </location>
</feature>
<comment type="caution">
    <text evidence="2">The sequence shown here is derived from an EMBL/GenBank/DDBJ whole genome shotgun (WGS) entry which is preliminary data.</text>
</comment>
<evidence type="ECO:0000313" key="2">
    <source>
        <dbReference type="EMBL" id="KDN87790.1"/>
    </source>
</evidence>
<dbReference type="Proteomes" id="UP000027178">
    <property type="component" value="Unassembled WGS sequence"/>
</dbReference>
<protein>
    <submittedName>
        <fullName evidence="2">Uncharacterized protein</fullName>
    </submittedName>
</protein>
<keyword evidence="3" id="KW-1185">Reference proteome</keyword>
<dbReference type="EMBL" id="JNBY01000015">
    <property type="protein sequence ID" value="KDN87790.1"/>
    <property type="molecule type" value="Genomic_DNA"/>
</dbReference>
<proteinExistence type="predicted"/>
<gene>
    <name evidence="2" type="ORF">KCH_04370</name>
</gene>
<dbReference type="PATRIC" id="fig|1348663.4.peg.410"/>
<sequence>MTADRFTLHLVPKDADGNLAGPGRVDVPCTLNGGQDNTVAPFEITPAKAAPTPSATASHSASASAPASASPATTPPESDAPAAATSPAPPPPSSAPAASAPAAPPAPAAGILLHRRSKRRATPGPSA</sequence>
<dbReference type="HOGENOM" id="CLU_1967608_0_0_11"/>
<evidence type="ECO:0000313" key="3">
    <source>
        <dbReference type="Proteomes" id="UP000027178"/>
    </source>
</evidence>